<gene>
    <name evidence="2" type="ORF">EVAR_85762_1</name>
</gene>
<dbReference type="AlphaFoldDB" id="A0A4C1ZI87"/>
<comment type="caution">
    <text evidence="2">The sequence shown here is derived from an EMBL/GenBank/DDBJ whole genome shotgun (WGS) entry which is preliminary data.</text>
</comment>
<protein>
    <submittedName>
        <fullName evidence="2">Uncharacterized protein</fullName>
    </submittedName>
</protein>
<dbReference type="OrthoDB" id="7516392at2759"/>
<evidence type="ECO:0000313" key="2">
    <source>
        <dbReference type="EMBL" id="GBP86629.1"/>
    </source>
</evidence>
<evidence type="ECO:0000313" key="3">
    <source>
        <dbReference type="Proteomes" id="UP000299102"/>
    </source>
</evidence>
<organism evidence="2 3">
    <name type="scientific">Eumeta variegata</name>
    <name type="common">Bagworm moth</name>
    <name type="synonym">Eumeta japonica</name>
    <dbReference type="NCBI Taxonomy" id="151549"/>
    <lineage>
        <taxon>Eukaryota</taxon>
        <taxon>Metazoa</taxon>
        <taxon>Ecdysozoa</taxon>
        <taxon>Arthropoda</taxon>
        <taxon>Hexapoda</taxon>
        <taxon>Insecta</taxon>
        <taxon>Pterygota</taxon>
        <taxon>Neoptera</taxon>
        <taxon>Endopterygota</taxon>
        <taxon>Lepidoptera</taxon>
        <taxon>Glossata</taxon>
        <taxon>Ditrysia</taxon>
        <taxon>Tineoidea</taxon>
        <taxon>Psychidae</taxon>
        <taxon>Oiketicinae</taxon>
        <taxon>Eumeta</taxon>
    </lineage>
</organism>
<dbReference type="Proteomes" id="UP000299102">
    <property type="component" value="Unassembled WGS sequence"/>
</dbReference>
<feature type="region of interest" description="Disordered" evidence="1">
    <location>
        <begin position="236"/>
        <end position="271"/>
    </location>
</feature>
<feature type="compositionally biased region" description="Polar residues" evidence="1">
    <location>
        <begin position="308"/>
        <end position="317"/>
    </location>
</feature>
<feature type="region of interest" description="Disordered" evidence="1">
    <location>
        <begin position="308"/>
        <end position="327"/>
    </location>
</feature>
<feature type="compositionally biased region" description="Low complexity" evidence="1">
    <location>
        <begin position="87"/>
        <end position="96"/>
    </location>
</feature>
<accession>A0A4C1ZI87</accession>
<name>A0A4C1ZI87_EUMVA</name>
<reference evidence="2 3" key="1">
    <citation type="journal article" date="2019" name="Commun. Biol.">
        <title>The bagworm genome reveals a unique fibroin gene that provides high tensile strength.</title>
        <authorList>
            <person name="Kono N."/>
            <person name="Nakamura H."/>
            <person name="Ohtoshi R."/>
            <person name="Tomita M."/>
            <person name="Numata K."/>
            <person name="Arakawa K."/>
        </authorList>
    </citation>
    <scope>NUCLEOTIDE SEQUENCE [LARGE SCALE GENOMIC DNA]</scope>
</reference>
<keyword evidence="3" id="KW-1185">Reference proteome</keyword>
<sequence>MRLVHCFTLTHLAKLHIRDSSNTLGIGSTSVYKILHDGLKKPDKCEANSPTEGSVQICRPRRAEHPRAVIANLSHAKATAGSHKDSPTNNAPNNTSTEDIKALISVTTSIDIGEVALLAKKFKAATNPVEKICLLAEQAPLVIALKKNIARIPFLARLSRPLRCRCASGRTNTGTGFCHDRCRPAPLPLRSSFASRPRPYIYRIFRKSRSPAGGGTRVGRTMEGVIHPRLYKPEQFRKELSDRVQRPTENPKKKGSSPLRRFSSCERGGEGGEKPIMGRPCAWAYKCVRFSQTKNLLNNLGLQWRKQNAVTPTSQTRPFRHGDGVGA</sequence>
<dbReference type="EMBL" id="BGZK01001804">
    <property type="protein sequence ID" value="GBP86629.1"/>
    <property type="molecule type" value="Genomic_DNA"/>
</dbReference>
<evidence type="ECO:0000256" key="1">
    <source>
        <dbReference type="SAM" id="MobiDB-lite"/>
    </source>
</evidence>
<feature type="region of interest" description="Disordered" evidence="1">
    <location>
        <begin position="76"/>
        <end position="96"/>
    </location>
</feature>
<proteinExistence type="predicted"/>
<feature type="compositionally biased region" description="Basic and acidic residues" evidence="1">
    <location>
        <begin position="236"/>
        <end position="252"/>
    </location>
</feature>